<keyword evidence="1 3" id="KW-0689">Ribosomal protein</keyword>
<dbReference type="RefSeq" id="WP_184664535.1">
    <property type="nucleotide sequence ID" value="NZ_JACHHB010000010.1"/>
</dbReference>
<dbReference type="SUPFAM" id="SSF143800">
    <property type="entry name" value="L28p-like"/>
    <property type="match status" value="1"/>
</dbReference>
<dbReference type="Proteomes" id="UP000551878">
    <property type="component" value="Unassembled WGS sequence"/>
</dbReference>
<keyword evidence="2 3" id="KW-0687">Ribonucleoprotein</keyword>
<dbReference type="Pfam" id="PF01197">
    <property type="entry name" value="Ribosomal_L31"/>
    <property type="match status" value="1"/>
</dbReference>
<protein>
    <recommendedName>
        <fullName evidence="3">Large ribosomal subunit protein bL31B</fullName>
    </recommendedName>
</protein>
<evidence type="ECO:0000256" key="2">
    <source>
        <dbReference type="ARBA" id="ARBA00023274"/>
    </source>
</evidence>
<proteinExistence type="inferred from homology"/>
<dbReference type="InterPro" id="IPR042105">
    <property type="entry name" value="Ribosomal_bL31_sf"/>
</dbReference>
<dbReference type="NCBIfam" id="NF002462">
    <property type="entry name" value="PRK01678.1"/>
    <property type="match status" value="1"/>
</dbReference>
<dbReference type="PRINTS" id="PR01249">
    <property type="entry name" value="RIBOSOMALL31"/>
</dbReference>
<keyword evidence="5" id="KW-1185">Reference proteome</keyword>
<evidence type="ECO:0000256" key="3">
    <source>
        <dbReference type="HAMAP-Rule" id="MF_00502"/>
    </source>
</evidence>
<dbReference type="GO" id="GO:0003735">
    <property type="term" value="F:structural constituent of ribosome"/>
    <property type="evidence" value="ECO:0007669"/>
    <property type="project" value="InterPro"/>
</dbReference>
<dbReference type="InterPro" id="IPR034704">
    <property type="entry name" value="Ribosomal_bL28/bL31-like_sf"/>
</dbReference>
<evidence type="ECO:0000256" key="1">
    <source>
        <dbReference type="ARBA" id="ARBA00022980"/>
    </source>
</evidence>
<dbReference type="GO" id="GO:0006412">
    <property type="term" value="P:translation"/>
    <property type="evidence" value="ECO:0007669"/>
    <property type="project" value="UniProtKB-UniRule"/>
</dbReference>
<gene>
    <name evidence="3" type="primary">rpmE2</name>
    <name evidence="4" type="ORF">HNQ41_002291</name>
</gene>
<comment type="caution">
    <text evidence="4">The sequence shown here is derived from an EMBL/GenBank/DDBJ whole genome shotgun (WGS) entry which is preliminary data.</text>
</comment>
<dbReference type="InterPro" id="IPR027493">
    <property type="entry name" value="Ribosomal_bL31_B"/>
</dbReference>
<dbReference type="GO" id="GO:1990904">
    <property type="term" value="C:ribonucleoprotein complex"/>
    <property type="evidence" value="ECO:0007669"/>
    <property type="project" value="UniProtKB-KW"/>
</dbReference>
<dbReference type="NCBIfam" id="TIGR00105">
    <property type="entry name" value="L31"/>
    <property type="match status" value="1"/>
</dbReference>
<sequence>MKPDIHPKYQKVVFKDTSTGFTFLSGSTMSSNETIEWEDGNNYPLINVEVSSDSHPFYTGRQKFVDAGGRVDRFKKKYNLD</sequence>
<comment type="similarity">
    <text evidence="3">Belongs to the bacterial ribosomal protein bL31 family. Type B subfamily.</text>
</comment>
<dbReference type="PROSITE" id="PS01143">
    <property type="entry name" value="RIBOSOMAL_L31"/>
    <property type="match status" value="1"/>
</dbReference>
<evidence type="ECO:0000313" key="4">
    <source>
        <dbReference type="EMBL" id="MBB5174097.1"/>
    </source>
</evidence>
<comment type="subunit">
    <text evidence="3">Part of the 50S ribosomal subunit.</text>
</comment>
<dbReference type="HAMAP" id="MF_00502">
    <property type="entry name" value="Ribosomal_bL31_2"/>
    <property type="match status" value="1"/>
</dbReference>
<dbReference type="GO" id="GO:0005840">
    <property type="term" value="C:ribosome"/>
    <property type="evidence" value="ECO:0007669"/>
    <property type="project" value="UniProtKB-KW"/>
</dbReference>
<name>A0A840QS40_9BACI</name>
<dbReference type="AlphaFoldDB" id="A0A840QS40"/>
<evidence type="ECO:0000313" key="5">
    <source>
        <dbReference type="Proteomes" id="UP000551878"/>
    </source>
</evidence>
<dbReference type="InterPro" id="IPR002150">
    <property type="entry name" value="Ribosomal_bL31"/>
</dbReference>
<dbReference type="Gene3D" id="4.10.830.30">
    <property type="entry name" value="Ribosomal protein L31"/>
    <property type="match status" value="1"/>
</dbReference>
<accession>A0A840QS40</accession>
<reference evidence="4 5" key="1">
    <citation type="submission" date="2020-08" db="EMBL/GenBank/DDBJ databases">
        <title>Genomic Encyclopedia of Type Strains, Phase IV (KMG-IV): sequencing the most valuable type-strain genomes for metagenomic binning, comparative biology and taxonomic classification.</title>
        <authorList>
            <person name="Goeker M."/>
        </authorList>
    </citation>
    <scope>NUCLEOTIDE SEQUENCE [LARGE SCALE GENOMIC DNA]</scope>
    <source>
        <strain evidence="4 5">DSM 24696</strain>
    </source>
</reference>
<dbReference type="EMBL" id="JACHHB010000010">
    <property type="protein sequence ID" value="MBB5174097.1"/>
    <property type="molecule type" value="Genomic_DNA"/>
</dbReference>
<organism evidence="4 5">
    <name type="scientific">Texcoconibacillus texcoconensis</name>
    <dbReference type="NCBI Taxonomy" id="1095777"/>
    <lineage>
        <taxon>Bacteria</taxon>
        <taxon>Bacillati</taxon>
        <taxon>Bacillota</taxon>
        <taxon>Bacilli</taxon>
        <taxon>Bacillales</taxon>
        <taxon>Bacillaceae</taxon>
        <taxon>Texcoconibacillus</taxon>
    </lineage>
</organism>
<dbReference type="PANTHER" id="PTHR33280">
    <property type="entry name" value="50S RIBOSOMAL PROTEIN L31, CHLOROPLASTIC"/>
    <property type="match status" value="1"/>
</dbReference>
<dbReference type="PANTHER" id="PTHR33280:SF1">
    <property type="entry name" value="LARGE RIBOSOMAL SUBUNIT PROTEIN BL31C"/>
    <property type="match status" value="1"/>
</dbReference>